<dbReference type="InterPro" id="IPR051214">
    <property type="entry name" value="GH32_Enzymes"/>
</dbReference>
<dbReference type="InterPro" id="IPR013148">
    <property type="entry name" value="Glyco_hydro_32_N"/>
</dbReference>
<comment type="similarity">
    <text evidence="1">Belongs to the glycosyl hydrolase 32 family.</text>
</comment>
<gene>
    <name evidence="6" type="ORF">H8710_03010</name>
</gene>
<dbReference type="SMART" id="SM00640">
    <property type="entry name" value="Glyco_32"/>
    <property type="match status" value="1"/>
</dbReference>
<dbReference type="PANTHER" id="PTHR43101">
    <property type="entry name" value="BETA-FRUCTOSIDASE"/>
    <property type="match status" value="1"/>
</dbReference>
<protein>
    <recommendedName>
        <fullName evidence="2">beta-fructofuranosidase</fullName>
        <ecNumber evidence="2">3.2.1.26</ecNumber>
    </recommendedName>
</protein>
<evidence type="ECO:0000256" key="3">
    <source>
        <dbReference type="ARBA" id="ARBA00022801"/>
    </source>
</evidence>
<keyword evidence="4" id="KW-0326">Glycosidase</keyword>
<evidence type="ECO:0000256" key="1">
    <source>
        <dbReference type="ARBA" id="ARBA00009902"/>
    </source>
</evidence>
<keyword evidence="3 6" id="KW-0378">Hydrolase</keyword>
<dbReference type="RefSeq" id="WP_249293928.1">
    <property type="nucleotide sequence ID" value="NZ_JACRSV010000001.1"/>
</dbReference>
<evidence type="ECO:0000313" key="6">
    <source>
        <dbReference type="EMBL" id="MBC8559035.1"/>
    </source>
</evidence>
<keyword evidence="7" id="KW-1185">Reference proteome</keyword>
<organism evidence="6 7">
    <name type="scientific">Fumia xinanensis</name>
    <dbReference type="NCBI Taxonomy" id="2763659"/>
    <lineage>
        <taxon>Bacteria</taxon>
        <taxon>Bacillati</taxon>
        <taxon>Bacillota</taxon>
        <taxon>Clostridia</taxon>
        <taxon>Eubacteriales</taxon>
        <taxon>Oscillospiraceae</taxon>
        <taxon>Fumia</taxon>
    </lineage>
</organism>
<evidence type="ECO:0000313" key="7">
    <source>
        <dbReference type="Proteomes" id="UP000610760"/>
    </source>
</evidence>
<dbReference type="InterPro" id="IPR018053">
    <property type="entry name" value="Glyco_hydro_32_AS"/>
</dbReference>
<dbReference type="InterPro" id="IPR001362">
    <property type="entry name" value="Glyco_hydro_32"/>
</dbReference>
<dbReference type="AlphaFoldDB" id="A0A926I5M5"/>
<dbReference type="PANTHER" id="PTHR43101:SF1">
    <property type="entry name" value="BETA-FRUCTOSIDASE"/>
    <property type="match status" value="1"/>
</dbReference>
<dbReference type="GO" id="GO:0004564">
    <property type="term" value="F:beta-fructofuranosidase activity"/>
    <property type="evidence" value="ECO:0007669"/>
    <property type="project" value="UniProtKB-EC"/>
</dbReference>
<accession>A0A926I5M5</accession>
<sequence length="366" mass="41636">MLPEPLKYHFEPKRGWLNDPNGLIYYKGRYHAFFQHNPHAPKWDTMHWGHAVSDDLLYWEELPIALYPDMPYENGGGCFSGSAIEKDGRLYLFYTSVSKALGQTQSLAFSDDGLTFHKYEGNPILPCSPLGDNRDFRDPKVFQYGGRYQMVCGAGVDGVGKVLLFESDDLIRWEYAGVLYQNADCSPAIECPDLFELNGQYILSFSIMGDNGKRDFSTAFLIGDYDGRAFTPRSQQPVEQGPDFYAPQTFPDENGRRVIIGWAYNPGRSQPPFPTENAGALSIPRVLTLEDGKLRSFPVESIRPFLVDSDEHVRVRDNRLLLFDGEKIVLDKTFGRIDEVKILRDTKLIEVFVNGGEYNASFWYVK</sequence>
<comment type="caution">
    <text evidence="6">The sequence shown here is derived from an EMBL/GenBank/DDBJ whole genome shotgun (WGS) entry which is preliminary data.</text>
</comment>
<proteinExistence type="inferred from homology"/>
<evidence type="ECO:0000256" key="2">
    <source>
        <dbReference type="ARBA" id="ARBA00012758"/>
    </source>
</evidence>
<dbReference type="Pfam" id="PF00251">
    <property type="entry name" value="Glyco_hydro_32N"/>
    <property type="match status" value="1"/>
</dbReference>
<dbReference type="Gene3D" id="2.115.10.20">
    <property type="entry name" value="Glycosyl hydrolase domain, family 43"/>
    <property type="match status" value="1"/>
</dbReference>
<dbReference type="Proteomes" id="UP000610760">
    <property type="component" value="Unassembled WGS sequence"/>
</dbReference>
<dbReference type="GO" id="GO:0005975">
    <property type="term" value="P:carbohydrate metabolic process"/>
    <property type="evidence" value="ECO:0007669"/>
    <property type="project" value="InterPro"/>
</dbReference>
<reference evidence="6" key="1">
    <citation type="submission" date="2020-08" db="EMBL/GenBank/DDBJ databases">
        <title>Genome public.</title>
        <authorList>
            <person name="Liu C."/>
            <person name="Sun Q."/>
        </authorList>
    </citation>
    <scope>NUCLEOTIDE SEQUENCE</scope>
    <source>
        <strain evidence="6">NSJ-33</strain>
    </source>
</reference>
<dbReference type="SUPFAM" id="SSF75005">
    <property type="entry name" value="Arabinanase/levansucrase/invertase"/>
    <property type="match status" value="1"/>
</dbReference>
<evidence type="ECO:0000259" key="5">
    <source>
        <dbReference type="Pfam" id="PF00251"/>
    </source>
</evidence>
<dbReference type="EC" id="3.2.1.26" evidence="2"/>
<dbReference type="InterPro" id="IPR023296">
    <property type="entry name" value="Glyco_hydro_beta-prop_sf"/>
</dbReference>
<dbReference type="PROSITE" id="PS00609">
    <property type="entry name" value="GLYCOSYL_HYDROL_F32"/>
    <property type="match status" value="1"/>
</dbReference>
<evidence type="ECO:0000256" key="4">
    <source>
        <dbReference type="ARBA" id="ARBA00023295"/>
    </source>
</evidence>
<dbReference type="EMBL" id="JACRSV010000001">
    <property type="protein sequence ID" value="MBC8559035.1"/>
    <property type="molecule type" value="Genomic_DNA"/>
</dbReference>
<feature type="domain" description="Glycosyl hydrolase family 32 N-terminal" evidence="5">
    <location>
        <begin position="9"/>
        <end position="297"/>
    </location>
</feature>
<dbReference type="CDD" id="cd08996">
    <property type="entry name" value="GH32_FFase"/>
    <property type="match status" value="1"/>
</dbReference>
<name>A0A926I5M5_9FIRM</name>